<dbReference type="RefSeq" id="WP_408978115.1">
    <property type="nucleotide sequence ID" value="NZ_JBJUVG010000022.1"/>
</dbReference>
<dbReference type="Pfam" id="PF08282">
    <property type="entry name" value="Hydrolase_3"/>
    <property type="match status" value="2"/>
</dbReference>
<dbReference type="Gene3D" id="3.40.50.1000">
    <property type="entry name" value="HAD superfamily/HAD-like"/>
    <property type="match status" value="1"/>
</dbReference>
<dbReference type="EMBL" id="JBJUVG010000022">
    <property type="protein sequence ID" value="MFM9414509.1"/>
    <property type="molecule type" value="Genomic_DNA"/>
</dbReference>
<accession>A0ABW9H435</accession>
<dbReference type="InterPro" id="IPR036412">
    <property type="entry name" value="HAD-like_sf"/>
</dbReference>
<gene>
    <name evidence="1" type="ORF">ACKQTC_09035</name>
</gene>
<comment type="caution">
    <text evidence="1">The sequence shown here is derived from an EMBL/GenBank/DDBJ whole genome shotgun (WGS) entry which is preliminary data.</text>
</comment>
<dbReference type="EC" id="3.1.3.-" evidence="1"/>
<protein>
    <submittedName>
        <fullName evidence="1">HAD family hydrolase</fullName>
        <ecNumber evidence="1">3.1.3.-</ecNumber>
    </submittedName>
</protein>
<reference evidence="1 2" key="1">
    <citation type="journal article" date="2016" name="Int. J. Syst. Evol. Microbiol.">
        <title>Peptococcus simiae sp. nov., isolated from rhesus macaque faeces and emended description of the genus Peptococcus.</title>
        <authorList>
            <person name="Shkoporov A.N."/>
            <person name="Efimov B.A."/>
            <person name="Kondova I."/>
            <person name="Ouwerling B."/>
            <person name="Chaplin A.V."/>
            <person name="Shcherbakova V.A."/>
            <person name="Langermans J.A.M."/>
        </authorList>
    </citation>
    <scope>NUCLEOTIDE SEQUENCE [LARGE SCALE GENOMIC DNA]</scope>
    <source>
        <strain evidence="1 2">M108</strain>
    </source>
</reference>
<keyword evidence="2" id="KW-1185">Reference proteome</keyword>
<dbReference type="SUPFAM" id="SSF56784">
    <property type="entry name" value="HAD-like"/>
    <property type="match status" value="1"/>
</dbReference>
<dbReference type="Gene3D" id="3.30.1240.10">
    <property type="match status" value="1"/>
</dbReference>
<dbReference type="PANTHER" id="PTHR10000">
    <property type="entry name" value="PHOSPHOSERINE PHOSPHATASE"/>
    <property type="match status" value="1"/>
</dbReference>
<name>A0ABW9H435_9FIRM</name>
<proteinExistence type="predicted"/>
<evidence type="ECO:0000313" key="2">
    <source>
        <dbReference type="Proteomes" id="UP001631949"/>
    </source>
</evidence>
<dbReference type="InterPro" id="IPR006379">
    <property type="entry name" value="HAD-SF_hydro_IIB"/>
</dbReference>
<organism evidence="1 2">
    <name type="scientific">Peptococcus simiae</name>
    <dbReference type="NCBI Taxonomy" id="1643805"/>
    <lineage>
        <taxon>Bacteria</taxon>
        <taxon>Bacillati</taxon>
        <taxon>Bacillota</taxon>
        <taxon>Clostridia</taxon>
        <taxon>Eubacteriales</taxon>
        <taxon>Peptococcaceae</taxon>
        <taxon>Peptococcus</taxon>
    </lineage>
</organism>
<dbReference type="InterPro" id="IPR023214">
    <property type="entry name" value="HAD_sf"/>
</dbReference>
<dbReference type="NCBIfam" id="TIGR01484">
    <property type="entry name" value="HAD-SF-IIB"/>
    <property type="match status" value="1"/>
</dbReference>
<keyword evidence="1" id="KW-0378">Hydrolase</keyword>
<sequence length="254" mass="28387">MRKKYFFFDLDGTLAPGIYKIVPADTRQALQALQAAGHEVVLATGRLQIDAWATAQELGIRHMVSDGGKGLTIDGQVRRLESLPVNPCKNLLHALEKVGIPWAAVSENKMERWTTDPDFSRYGDHYFANRPVSREAIAAAEVFYKIFIHHDPNTAPFPVDTGDLPVVPYAQRFLLIEPMEKGRGIEDLMAYLEGPLEDVVVFGDGLNDIHMFDPRWTSIAMGNAREELKVHADYITANADQGGISQALRHYGWL</sequence>
<dbReference type="PANTHER" id="PTHR10000:SF8">
    <property type="entry name" value="HAD SUPERFAMILY HYDROLASE-LIKE, TYPE 3"/>
    <property type="match status" value="1"/>
</dbReference>
<evidence type="ECO:0000313" key="1">
    <source>
        <dbReference type="EMBL" id="MFM9414509.1"/>
    </source>
</evidence>
<dbReference type="Proteomes" id="UP001631949">
    <property type="component" value="Unassembled WGS sequence"/>
</dbReference>
<dbReference type="GO" id="GO:0016787">
    <property type="term" value="F:hydrolase activity"/>
    <property type="evidence" value="ECO:0007669"/>
    <property type="project" value="UniProtKB-KW"/>
</dbReference>